<dbReference type="CDD" id="cd16922">
    <property type="entry name" value="HATPase_EvgS-ArcB-TorS-like"/>
    <property type="match status" value="1"/>
</dbReference>
<dbReference type="FunFam" id="3.30.565.10:FF:000037">
    <property type="entry name" value="Hybrid sensor histidine kinase/response regulator"/>
    <property type="match status" value="1"/>
</dbReference>
<sequence length="690" mass="79857">MKDRVRELEEEIVSLRIENETLKKQLSYITSHRINETESKGLIQGSENETSVSLEEISGNSISIMLLIDPSNGKIIDANDLALNFYGYTKSQIKNMNISDINILSKYEIQKEMKRASRSTKNLFYFNHKLSNGDLRNVLVISDLINVHGRNLLFSRIFDITDSNRKSKKLIESENKFKHMFNNINDMILVFTIDKYGNIRNFVEANEAACYLLGYTYEEILKLSPVYIEKRENNTLKNLVKLIIKNKYGTFQTKFITKKRNYIPVEINAHYFELNDEINILMVAKDISKRKEIEYALKNSIKQQEKLLSALPAAIFIVDKNKILSVNEYGKNLLGYDSCDELLGKDYLQFVVHPDYHDKVKARNKIKTIDAPLIEEKYIKKNGEVVDVEVTALKIPYENGSALLIFATNITEWKTMQNELIEMSQVEKLRTEFFANLSHELRTPLNVILGSLQLQEFYLKNERMGINTDKYKKIHERTKRNCYRLLRLVNNLIDITRIDSGFYEVGFQNYDIVHLIKTIVKAIEDYVVKKNLNIQFNTNVDSLIIACDPEKIERIMLNLLSNSIKFTEPKGHIKVEINTTEQEAIIVVKDSGIGIPKEKQDIIFERFVQVDKSLTRRHEGSGIGLSLVKSLVELHNGSISVISAVKEGSEFIIKLPNRTDIISNEEYKINSYDSFNIERMHIEFSDIYSK</sequence>
<dbReference type="Pfam" id="PF13426">
    <property type="entry name" value="PAS_9"/>
    <property type="match status" value="3"/>
</dbReference>
<dbReference type="SMART" id="SM00091">
    <property type="entry name" value="PAS"/>
    <property type="match status" value="3"/>
</dbReference>
<dbReference type="Pfam" id="PF00512">
    <property type="entry name" value="HisKA"/>
    <property type="match status" value="1"/>
</dbReference>
<keyword evidence="3" id="KW-0597">Phosphoprotein</keyword>
<dbReference type="GO" id="GO:0000155">
    <property type="term" value="F:phosphorelay sensor kinase activity"/>
    <property type="evidence" value="ECO:0007669"/>
    <property type="project" value="InterPro"/>
</dbReference>
<keyword evidence="12" id="KW-1185">Reference proteome</keyword>
<protein>
    <recommendedName>
        <fullName evidence="2">histidine kinase</fullName>
        <ecNumber evidence="2">2.7.13.3</ecNumber>
    </recommendedName>
</protein>
<dbReference type="InterPro" id="IPR003661">
    <property type="entry name" value="HisK_dim/P_dom"/>
</dbReference>
<dbReference type="Gene3D" id="1.10.287.130">
    <property type="match status" value="1"/>
</dbReference>
<dbReference type="GO" id="GO:0005524">
    <property type="term" value="F:ATP binding"/>
    <property type="evidence" value="ECO:0007669"/>
    <property type="project" value="UniProtKB-KW"/>
</dbReference>
<dbReference type="NCBIfam" id="TIGR00229">
    <property type="entry name" value="sensory_box"/>
    <property type="match status" value="3"/>
</dbReference>
<evidence type="ECO:0000313" key="12">
    <source>
        <dbReference type="Proteomes" id="UP000295504"/>
    </source>
</evidence>
<dbReference type="Gene3D" id="3.30.565.10">
    <property type="entry name" value="Histidine kinase-like ATPase, C-terminal domain"/>
    <property type="match status" value="1"/>
</dbReference>
<evidence type="ECO:0000256" key="7">
    <source>
        <dbReference type="ARBA" id="ARBA00022840"/>
    </source>
</evidence>
<dbReference type="PANTHER" id="PTHR43711:SF26">
    <property type="entry name" value="SENSOR HISTIDINE KINASE RCSC"/>
    <property type="match status" value="1"/>
</dbReference>
<dbReference type="EMBL" id="SLYC01000072">
    <property type="protein sequence ID" value="TCP94751.1"/>
    <property type="molecule type" value="Genomic_DNA"/>
</dbReference>
<reference evidence="11 12" key="1">
    <citation type="submission" date="2019-03" db="EMBL/GenBank/DDBJ databases">
        <title>Genomic Encyclopedia of Type Strains, Phase IV (KMG-IV): sequencing the most valuable type-strain genomes for metagenomic binning, comparative biology and taxonomic classification.</title>
        <authorList>
            <person name="Goeker M."/>
        </authorList>
    </citation>
    <scope>NUCLEOTIDE SEQUENCE [LARGE SCALE GENOMIC DNA]</scope>
    <source>
        <strain evidence="11 12">DSM 100013</strain>
    </source>
</reference>
<evidence type="ECO:0000256" key="3">
    <source>
        <dbReference type="ARBA" id="ARBA00022553"/>
    </source>
</evidence>
<dbReference type="OrthoDB" id="9813394at2"/>
<dbReference type="Gene3D" id="3.30.450.20">
    <property type="entry name" value="PAS domain"/>
    <property type="match status" value="3"/>
</dbReference>
<evidence type="ECO:0000256" key="1">
    <source>
        <dbReference type="ARBA" id="ARBA00000085"/>
    </source>
</evidence>
<dbReference type="EC" id="2.7.13.3" evidence="2"/>
<dbReference type="InterPro" id="IPR036097">
    <property type="entry name" value="HisK_dim/P_sf"/>
</dbReference>
<keyword evidence="5" id="KW-0547">Nucleotide-binding</keyword>
<feature type="domain" description="Histidine kinase" evidence="9">
    <location>
        <begin position="436"/>
        <end position="659"/>
    </location>
</feature>
<organism evidence="11 12">
    <name type="scientific">Serpentinicella alkaliphila</name>
    <dbReference type="NCBI Taxonomy" id="1734049"/>
    <lineage>
        <taxon>Bacteria</taxon>
        <taxon>Bacillati</taxon>
        <taxon>Bacillota</taxon>
        <taxon>Clostridia</taxon>
        <taxon>Peptostreptococcales</taxon>
        <taxon>Natronincolaceae</taxon>
        <taxon>Serpentinicella</taxon>
    </lineage>
</organism>
<dbReference type="InterPro" id="IPR003594">
    <property type="entry name" value="HATPase_dom"/>
</dbReference>
<dbReference type="SUPFAM" id="SSF55874">
    <property type="entry name" value="ATPase domain of HSP90 chaperone/DNA topoisomerase II/histidine kinase"/>
    <property type="match status" value="1"/>
</dbReference>
<accession>A0A4R2T0E4</accession>
<evidence type="ECO:0000256" key="2">
    <source>
        <dbReference type="ARBA" id="ARBA00012438"/>
    </source>
</evidence>
<dbReference type="CDD" id="cd00082">
    <property type="entry name" value="HisKA"/>
    <property type="match status" value="1"/>
</dbReference>
<dbReference type="SMART" id="SM00387">
    <property type="entry name" value="HATPase_c"/>
    <property type="match status" value="1"/>
</dbReference>
<dbReference type="InterPro" id="IPR005467">
    <property type="entry name" value="His_kinase_dom"/>
</dbReference>
<dbReference type="PRINTS" id="PR00344">
    <property type="entry name" value="BCTRLSENSOR"/>
</dbReference>
<comment type="catalytic activity">
    <reaction evidence="1">
        <text>ATP + protein L-histidine = ADP + protein N-phospho-L-histidine.</text>
        <dbReference type="EC" id="2.7.13.3"/>
    </reaction>
</comment>
<dbReference type="InterPro" id="IPR004358">
    <property type="entry name" value="Sig_transdc_His_kin-like_C"/>
</dbReference>
<name>A0A4R2T0E4_9FIRM</name>
<dbReference type="InterPro" id="IPR000014">
    <property type="entry name" value="PAS"/>
</dbReference>
<evidence type="ECO:0000256" key="8">
    <source>
        <dbReference type="ARBA" id="ARBA00023012"/>
    </source>
</evidence>
<comment type="caution">
    <text evidence="11">The sequence shown here is derived from an EMBL/GenBank/DDBJ whole genome shotgun (WGS) entry which is preliminary data.</text>
</comment>
<dbReference type="CDD" id="cd00130">
    <property type="entry name" value="PAS"/>
    <property type="match status" value="2"/>
</dbReference>
<dbReference type="PROSITE" id="PS50112">
    <property type="entry name" value="PAS"/>
    <property type="match status" value="1"/>
</dbReference>
<dbReference type="SMART" id="SM00388">
    <property type="entry name" value="HisKA"/>
    <property type="match status" value="1"/>
</dbReference>
<keyword evidence="7" id="KW-0067">ATP-binding</keyword>
<keyword evidence="6" id="KW-0418">Kinase</keyword>
<gene>
    <name evidence="11" type="ORF">EDD79_10724</name>
</gene>
<dbReference type="SUPFAM" id="SSF47384">
    <property type="entry name" value="Homodimeric domain of signal transducing histidine kinase"/>
    <property type="match status" value="1"/>
</dbReference>
<evidence type="ECO:0000259" key="10">
    <source>
        <dbReference type="PROSITE" id="PS50112"/>
    </source>
</evidence>
<dbReference type="PROSITE" id="PS50109">
    <property type="entry name" value="HIS_KIN"/>
    <property type="match status" value="1"/>
</dbReference>
<proteinExistence type="predicted"/>
<evidence type="ECO:0000256" key="6">
    <source>
        <dbReference type="ARBA" id="ARBA00022777"/>
    </source>
</evidence>
<dbReference type="SUPFAM" id="SSF55785">
    <property type="entry name" value="PYP-like sensor domain (PAS domain)"/>
    <property type="match status" value="3"/>
</dbReference>
<evidence type="ECO:0000256" key="5">
    <source>
        <dbReference type="ARBA" id="ARBA00022741"/>
    </source>
</evidence>
<evidence type="ECO:0000259" key="9">
    <source>
        <dbReference type="PROSITE" id="PS50109"/>
    </source>
</evidence>
<keyword evidence="8" id="KW-0902">Two-component regulatory system</keyword>
<dbReference type="Pfam" id="PF02518">
    <property type="entry name" value="HATPase_c"/>
    <property type="match status" value="1"/>
</dbReference>
<dbReference type="AlphaFoldDB" id="A0A4R2T0E4"/>
<evidence type="ECO:0000256" key="4">
    <source>
        <dbReference type="ARBA" id="ARBA00022679"/>
    </source>
</evidence>
<dbReference type="InterPro" id="IPR050736">
    <property type="entry name" value="Sensor_HK_Regulatory"/>
</dbReference>
<dbReference type="RefSeq" id="WP_132849810.1">
    <property type="nucleotide sequence ID" value="NZ_CP058648.1"/>
</dbReference>
<dbReference type="InterPro" id="IPR036890">
    <property type="entry name" value="HATPase_C_sf"/>
</dbReference>
<dbReference type="Proteomes" id="UP000295504">
    <property type="component" value="Unassembled WGS sequence"/>
</dbReference>
<dbReference type="PANTHER" id="PTHR43711">
    <property type="entry name" value="TWO-COMPONENT HISTIDINE KINASE"/>
    <property type="match status" value="1"/>
</dbReference>
<evidence type="ECO:0000313" key="11">
    <source>
        <dbReference type="EMBL" id="TCP94751.1"/>
    </source>
</evidence>
<dbReference type="InterPro" id="IPR035965">
    <property type="entry name" value="PAS-like_dom_sf"/>
</dbReference>
<keyword evidence="4" id="KW-0808">Transferase</keyword>
<feature type="domain" description="PAS" evidence="10">
    <location>
        <begin position="173"/>
        <end position="247"/>
    </location>
</feature>